<dbReference type="SUPFAM" id="SSF55718">
    <property type="entry name" value="SCP-like"/>
    <property type="match status" value="1"/>
</dbReference>
<dbReference type="RefSeq" id="WP_154941604.1">
    <property type="nucleotide sequence ID" value="NZ_VIXA01000002.1"/>
</dbReference>
<dbReference type="InterPro" id="IPR036527">
    <property type="entry name" value="SCP2_sterol-bd_dom_sf"/>
</dbReference>
<dbReference type="Pfam" id="PF02036">
    <property type="entry name" value="SCP2"/>
    <property type="match status" value="1"/>
</dbReference>
<accession>A0A561WGY3</accession>
<feature type="compositionally biased region" description="Basic and acidic residues" evidence="1">
    <location>
        <begin position="110"/>
        <end position="126"/>
    </location>
</feature>
<keyword evidence="4" id="KW-1185">Reference proteome</keyword>
<protein>
    <submittedName>
        <fullName evidence="3">SCP-2 sterol transfer family protein</fullName>
    </submittedName>
</protein>
<name>A0A561WGY3_9ACTN</name>
<sequence length="126" mass="13758">MNEAIEEFFASLPARAPAVLRTPFAGTIQINLTTDNRTDHWLVQMSPGEVIVTRARGPADAIWTSSADLFERLVTGRAEAVSAVLRNECTFGGNSALFLAFRRFLPDPPGARDPRESAREQVGRSG</sequence>
<reference evidence="3 4" key="1">
    <citation type="submission" date="2019-06" db="EMBL/GenBank/DDBJ databases">
        <title>Sequencing the genomes of 1000 actinobacteria strains.</title>
        <authorList>
            <person name="Klenk H.-P."/>
        </authorList>
    </citation>
    <scope>NUCLEOTIDE SEQUENCE [LARGE SCALE GENOMIC DNA]</scope>
    <source>
        <strain evidence="3 4">DSM 102131</strain>
    </source>
</reference>
<dbReference type="Gene3D" id="3.30.1050.10">
    <property type="entry name" value="SCP2 sterol-binding domain"/>
    <property type="match status" value="1"/>
</dbReference>
<gene>
    <name evidence="3" type="ORF">FHX75_121667</name>
</gene>
<evidence type="ECO:0000259" key="2">
    <source>
        <dbReference type="Pfam" id="PF02036"/>
    </source>
</evidence>
<evidence type="ECO:0000313" key="3">
    <source>
        <dbReference type="EMBL" id="TWG23120.1"/>
    </source>
</evidence>
<feature type="domain" description="SCP2" evidence="2">
    <location>
        <begin position="21"/>
        <end position="105"/>
    </location>
</feature>
<dbReference type="InterPro" id="IPR003033">
    <property type="entry name" value="SCP2_sterol-bd_dom"/>
</dbReference>
<organism evidence="3 4">
    <name type="scientific">Micromonospora palomenae</name>
    <dbReference type="NCBI Taxonomy" id="1461247"/>
    <lineage>
        <taxon>Bacteria</taxon>
        <taxon>Bacillati</taxon>
        <taxon>Actinomycetota</taxon>
        <taxon>Actinomycetes</taxon>
        <taxon>Micromonosporales</taxon>
        <taxon>Micromonosporaceae</taxon>
        <taxon>Micromonospora</taxon>
    </lineage>
</organism>
<evidence type="ECO:0000256" key="1">
    <source>
        <dbReference type="SAM" id="MobiDB-lite"/>
    </source>
</evidence>
<feature type="region of interest" description="Disordered" evidence="1">
    <location>
        <begin position="106"/>
        <end position="126"/>
    </location>
</feature>
<proteinExistence type="predicted"/>
<evidence type="ECO:0000313" key="4">
    <source>
        <dbReference type="Proteomes" id="UP000319927"/>
    </source>
</evidence>
<comment type="caution">
    <text evidence="3">The sequence shown here is derived from an EMBL/GenBank/DDBJ whole genome shotgun (WGS) entry which is preliminary data.</text>
</comment>
<dbReference type="Proteomes" id="UP000319927">
    <property type="component" value="Unassembled WGS sequence"/>
</dbReference>
<dbReference type="EMBL" id="VIXA01000002">
    <property type="protein sequence ID" value="TWG23120.1"/>
    <property type="molecule type" value="Genomic_DNA"/>
</dbReference>
<dbReference type="AlphaFoldDB" id="A0A561WGY3"/>
<dbReference type="OrthoDB" id="3402301at2"/>